<name>A0A1X7HG38_9BACL</name>
<evidence type="ECO:0000313" key="1">
    <source>
        <dbReference type="EMBL" id="SMF85945.1"/>
    </source>
</evidence>
<dbReference type="EMBL" id="LT840184">
    <property type="protein sequence ID" value="SMF85945.1"/>
    <property type="molecule type" value="Genomic_DNA"/>
</dbReference>
<organism evidence="1 2">
    <name type="scientific">Paenibacillus uliginis N3/975</name>
    <dbReference type="NCBI Taxonomy" id="1313296"/>
    <lineage>
        <taxon>Bacteria</taxon>
        <taxon>Bacillati</taxon>
        <taxon>Bacillota</taxon>
        <taxon>Bacilli</taxon>
        <taxon>Bacillales</taxon>
        <taxon>Paenibacillaceae</taxon>
        <taxon>Paenibacillus</taxon>
    </lineage>
</organism>
<evidence type="ECO:0000313" key="2">
    <source>
        <dbReference type="Proteomes" id="UP000192940"/>
    </source>
</evidence>
<dbReference type="Proteomes" id="UP000192940">
    <property type="component" value="Chromosome I"/>
</dbReference>
<proteinExistence type="predicted"/>
<accession>A0A1X7HG38</accession>
<dbReference type="RefSeq" id="WP_208914104.1">
    <property type="nucleotide sequence ID" value="NZ_LT840184.1"/>
</dbReference>
<dbReference type="AlphaFoldDB" id="A0A1X7HG38"/>
<reference evidence="1 2" key="1">
    <citation type="submission" date="2017-04" db="EMBL/GenBank/DDBJ databases">
        <authorList>
            <person name="Afonso C.L."/>
            <person name="Miller P.J."/>
            <person name="Scott M.A."/>
            <person name="Spackman E."/>
            <person name="Goraichik I."/>
            <person name="Dimitrov K.M."/>
            <person name="Suarez D.L."/>
            <person name="Swayne D.E."/>
        </authorList>
    </citation>
    <scope>NUCLEOTIDE SEQUENCE [LARGE SCALE GENOMIC DNA]</scope>
    <source>
        <strain evidence="1 2">N3/975</strain>
    </source>
</reference>
<gene>
    <name evidence="1" type="ORF">SAMN05661091_3221</name>
</gene>
<keyword evidence="2" id="KW-1185">Reference proteome</keyword>
<protein>
    <submittedName>
        <fullName evidence="1">Uncharacterized protein</fullName>
    </submittedName>
</protein>
<sequence>MSYTIGNTDIIITSSGVTKVDTKEEKVCSAYEYAVFEFPKPTTVDSIVYQVILKGIKSNDHFDIIEKMKQFIVAGELLVKY</sequence>